<name>A0ABU2C9K4_9BURK</name>
<evidence type="ECO:0000259" key="3">
    <source>
        <dbReference type="PROSITE" id="PS50883"/>
    </source>
</evidence>
<dbReference type="Gene3D" id="3.30.70.270">
    <property type="match status" value="1"/>
</dbReference>
<evidence type="ECO:0000259" key="2">
    <source>
        <dbReference type="PROSITE" id="PS50113"/>
    </source>
</evidence>
<dbReference type="RefSeq" id="WP_310373823.1">
    <property type="nucleotide sequence ID" value="NZ_JAVDXT010000002.1"/>
</dbReference>
<dbReference type="InterPro" id="IPR000014">
    <property type="entry name" value="PAS"/>
</dbReference>
<sequence length="721" mass="80989">MKSDLVPSARSHHSSPLIARSVDLHKVLDTLVNNLEGMAYRCLMDGEWTMRFVSQGCFRLTGYEAADLLDNQRVSWEDITHPDDRLRIRHEVLQAVQAGLGYTLHYAIITRSGALRRVKGQGVMVMDESQQQVLEGFIQDVTDIHQTLDALAHAELRYRQIFEHAREGIFQTSLEGRYLSANPALARLYGYSTANELIADLSDIDRRLYVQPGRRERFQKLMAAHGEVSNFESEVYRRDGSKIWISENARSVRNARGEFICFEGTVQDITERRSQLEQLERQANYDALTGLANRNLLRDRIGPAIAHAERMGHFLAVVFIDLDHFKLINDSLGHDAGDQLLVEIAQRMRGCVRASDTVARHSGDEFVLLLNEHFRIHSVIAHLQRVLKQVNQPVSLLGREFQMGASMGVALYPQDGMDAQSLLKHADVAMYAAKERGRNNFQFFTPELNKLADERLDLATAMRFGLEQNEFSVVYQPKVDRHRRIVGVEALARWHSASCGSVGPDRFIPMAEETGLIGEITERVLRQAFHAATQWSPVQGRALTLAVNLSAKLFLADDLVPRVAGWLADSGLPPQRVELEITESVFLDDSERAISVLQAFKALGFRVAMDDFGTGYSSLSYLRHLPLDTVKIDRSLITDMEFDEDVAMIAQAMVGLCRNLRKTVVAEGVENPAQFALLCAHGCEEFQGYLFAKPLTAEALRSLLARHQGSVPARQLEAMPG</sequence>
<dbReference type="SMART" id="SM00091">
    <property type="entry name" value="PAS"/>
    <property type="match status" value="2"/>
</dbReference>
<dbReference type="InterPro" id="IPR029787">
    <property type="entry name" value="Nucleotide_cyclase"/>
</dbReference>
<dbReference type="PANTHER" id="PTHR44757:SF2">
    <property type="entry name" value="BIOFILM ARCHITECTURE MAINTENANCE PROTEIN MBAA"/>
    <property type="match status" value="1"/>
</dbReference>
<dbReference type="PROSITE" id="PS50112">
    <property type="entry name" value="PAS"/>
    <property type="match status" value="2"/>
</dbReference>
<dbReference type="PROSITE" id="PS50887">
    <property type="entry name" value="GGDEF"/>
    <property type="match status" value="1"/>
</dbReference>
<feature type="domain" description="PAS" evidence="1">
    <location>
        <begin position="154"/>
        <end position="192"/>
    </location>
</feature>
<dbReference type="Gene3D" id="3.30.450.20">
    <property type="entry name" value="PAS domain"/>
    <property type="match status" value="2"/>
</dbReference>
<dbReference type="PANTHER" id="PTHR44757">
    <property type="entry name" value="DIGUANYLATE CYCLASE DGCP"/>
    <property type="match status" value="1"/>
</dbReference>
<feature type="domain" description="PAS" evidence="1">
    <location>
        <begin position="24"/>
        <end position="99"/>
    </location>
</feature>
<dbReference type="SMART" id="SM00086">
    <property type="entry name" value="PAC"/>
    <property type="match status" value="2"/>
</dbReference>
<keyword evidence="6" id="KW-1185">Reference proteome</keyword>
<dbReference type="InterPro" id="IPR000700">
    <property type="entry name" value="PAS-assoc_C"/>
</dbReference>
<reference evidence="5 6" key="1">
    <citation type="submission" date="2023-07" db="EMBL/GenBank/DDBJ databases">
        <title>Sorghum-associated microbial communities from plants grown in Nebraska, USA.</title>
        <authorList>
            <person name="Schachtman D."/>
        </authorList>
    </citation>
    <scope>NUCLEOTIDE SEQUENCE [LARGE SCALE GENOMIC DNA]</scope>
    <source>
        <strain evidence="5 6">BE313</strain>
    </source>
</reference>
<dbReference type="InterPro" id="IPR035965">
    <property type="entry name" value="PAS-like_dom_sf"/>
</dbReference>
<dbReference type="SMART" id="SM00052">
    <property type="entry name" value="EAL"/>
    <property type="match status" value="1"/>
</dbReference>
<dbReference type="Pfam" id="PF00990">
    <property type="entry name" value="GGDEF"/>
    <property type="match status" value="1"/>
</dbReference>
<organism evidence="5 6">
    <name type="scientific">Rhodoferax ferrireducens</name>
    <dbReference type="NCBI Taxonomy" id="192843"/>
    <lineage>
        <taxon>Bacteria</taxon>
        <taxon>Pseudomonadati</taxon>
        <taxon>Pseudomonadota</taxon>
        <taxon>Betaproteobacteria</taxon>
        <taxon>Burkholderiales</taxon>
        <taxon>Comamonadaceae</taxon>
        <taxon>Rhodoferax</taxon>
    </lineage>
</organism>
<dbReference type="InterPro" id="IPR052155">
    <property type="entry name" value="Biofilm_reg_signaling"/>
</dbReference>
<dbReference type="InterPro" id="IPR001610">
    <property type="entry name" value="PAC"/>
</dbReference>
<dbReference type="NCBIfam" id="TIGR00229">
    <property type="entry name" value="sensory_box"/>
    <property type="match status" value="2"/>
</dbReference>
<dbReference type="InterPro" id="IPR035919">
    <property type="entry name" value="EAL_sf"/>
</dbReference>
<dbReference type="InterPro" id="IPR043128">
    <property type="entry name" value="Rev_trsase/Diguanyl_cyclase"/>
</dbReference>
<feature type="domain" description="PAC" evidence="2">
    <location>
        <begin position="229"/>
        <end position="281"/>
    </location>
</feature>
<feature type="domain" description="GGDEF" evidence="4">
    <location>
        <begin position="313"/>
        <end position="446"/>
    </location>
</feature>
<dbReference type="CDD" id="cd01948">
    <property type="entry name" value="EAL"/>
    <property type="match status" value="1"/>
</dbReference>
<dbReference type="SUPFAM" id="SSF55073">
    <property type="entry name" value="Nucleotide cyclase"/>
    <property type="match status" value="1"/>
</dbReference>
<dbReference type="InterPro" id="IPR000160">
    <property type="entry name" value="GGDEF_dom"/>
</dbReference>
<gene>
    <name evidence="5" type="ORF">J2X19_002692</name>
</gene>
<evidence type="ECO:0000259" key="1">
    <source>
        <dbReference type="PROSITE" id="PS50112"/>
    </source>
</evidence>
<evidence type="ECO:0000259" key="4">
    <source>
        <dbReference type="PROSITE" id="PS50887"/>
    </source>
</evidence>
<dbReference type="InterPro" id="IPR001633">
    <property type="entry name" value="EAL_dom"/>
</dbReference>
<proteinExistence type="predicted"/>
<dbReference type="InterPro" id="IPR013767">
    <property type="entry name" value="PAS_fold"/>
</dbReference>
<dbReference type="Pfam" id="PF00989">
    <property type="entry name" value="PAS"/>
    <property type="match status" value="1"/>
</dbReference>
<evidence type="ECO:0000313" key="5">
    <source>
        <dbReference type="EMBL" id="MDR7378013.1"/>
    </source>
</evidence>
<dbReference type="Pfam" id="PF00563">
    <property type="entry name" value="EAL"/>
    <property type="match status" value="1"/>
</dbReference>
<dbReference type="SMART" id="SM00267">
    <property type="entry name" value="GGDEF"/>
    <property type="match status" value="1"/>
</dbReference>
<dbReference type="CDD" id="cd01949">
    <property type="entry name" value="GGDEF"/>
    <property type="match status" value="1"/>
</dbReference>
<accession>A0ABU2C9K4</accession>
<dbReference type="CDD" id="cd00130">
    <property type="entry name" value="PAS"/>
    <property type="match status" value="2"/>
</dbReference>
<dbReference type="Pfam" id="PF08447">
    <property type="entry name" value="PAS_3"/>
    <property type="match status" value="1"/>
</dbReference>
<evidence type="ECO:0000313" key="6">
    <source>
        <dbReference type="Proteomes" id="UP001180487"/>
    </source>
</evidence>
<dbReference type="PROSITE" id="PS50883">
    <property type="entry name" value="EAL"/>
    <property type="match status" value="1"/>
</dbReference>
<feature type="domain" description="EAL" evidence="3">
    <location>
        <begin position="455"/>
        <end position="708"/>
    </location>
</feature>
<protein>
    <submittedName>
        <fullName evidence="5">Diguanylate cyclase (GGDEF)-like protein/PAS domain S-box-containing protein</fullName>
    </submittedName>
</protein>
<dbReference type="Proteomes" id="UP001180487">
    <property type="component" value="Unassembled WGS sequence"/>
</dbReference>
<dbReference type="PROSITE" id="PS50113">
    <property type="entry name" value="PAC"/>
    <property type="match status" value="1"/>
</dbReference>
<dbReference type="InterPro" id="IPR013655">
    <property type="entry name" value="PAS_fold_3"/>
</dbReference>
<comment type="caution">
    <text evidence="5">The sequence shown here is derived from an EMBL/GenBank/DDBJ whole genome shotgun (WGS) entry which is preliminary data.</text>
</comment>
<dbReference type="SUPFAM" id="SSF141868">
    <property type="entry name" value="EAL domain-like"/>
    <property type="match status" value="1"/>
</dbReference>
<dbReference type="SUPFAM" id="SSF55785">
    <property type="entry name" value="PYP-like sensor domain (PAS domain)"/>
    <property type="match status" value="2"/>
</dbReference>
<dbReference type="Gene3D" id="3.20.20.450">
    <property type="entry name" value="EAL domain"/>
    <property type="match status" value="1"/>
</dbReference>
<dbReference type="EMBL" id="JAVDXT010000002">
    <property type="protein sequence ID" value="MDR7378013.1"/>
    <property type="molecule type" value="Genomic_DNA"/>
</dbReference>
<dbReference type="NCBIfam" id="TIGR00254">
    <property type="entry name" value="GGDEF"/>
    <property type="match status" value="1"/>
</dbReference>